<evidence type="ECO:0000256" key="3">
    <source>
        <dbReference type="ARBA" id="ARBA00023004"/>
    </source>
</evidence>
<comment type="caution">
    <text evidence="6">The sequence shown here is derived from an EMBL/GenBank/DDBJ whole genome shotgun (WGS) entry which is preliminary data.</text>
</comment>
<name>A0ABV9YB33_9PSEU</name>
<protein>
    <submittedName>
        <fullName evidence="6">Rieske (2Fe-2S) protein</fullName>
    </submittedName>
</protein>
<dbReference type="RefSeq" id="WP_344039292.1">
    <property type="nucleotide sequence ID" value="NZ_BAAAKE010000015.1"/>
</dbReference>
<dbReference type="SUPFAM" id="SSF50022">
    <property type="entry name" value="ISP domain"/>
    <property type="match status" value="1"/>
</dbReference>
<keyword evidence="1" id="KW-0001">2Fe-2S</keyword>
<keyword evidence="2" id="KW-0479">Metal-binding</keyword>
<evidence type="ECO:0000259" key="5">
    <source>
        <dbReference type="PROSITE" id="PS51296"/>
    </source>
</evidence>
<evidence type="ECO:0000256" key="2">
    <source>
        <dbReference type="ARBA" id="ARBA00022723"/>
    </source>
</evidence>
<reference evidence="7" key="1">
    <citation type="journal article" date="2019" name="Int. J. Syst. Evol. Microbiol.">
        <title>The Global Catalogue of Microorganisms (GCM) 10K type strain sequencing project: providing services to taxonomists for standard genome sequencing and annotation.</title>
        <authorList>
            <consortium name="The Broad Institute Genomics Platform"/>
            <consortium name="The Broad Institute Genome Sequencing Center for Infectious Disease"/>
            <person name="Wu L."/>
            <person name="Ma J."/>
        </authorList>
    </citation>
    <scope>NUCLEOTIDE SEQUENCE [LARGE SCALE GENOMIC DNA]</scope>
    <source>
        <strain evidence="7">KCTC 12848</strain>
    </source>
</reference>
<evidence type="ECO:0000256" key="1">
    <source>
        <dbReference type="ARBA" id="ARBA00022714"/>
    </source>
</evidence>
<evidence type="ECO:0000313" key="7">
    <source>
        <dbReference type="Proteomes" id="UP001595833"/>
    </source>
</evidence>
<keyword evidence="7" id="KW-1185">Reference proteome</keyword>
<dbReference type="PROSITE" id="PS51257">
    <property type="entry name" value="PROKAR_LIPOPROTEIN"/>
    <property type="match status" value="1"/>
</dbReference>
<feature type="domain" description="Rieske" evidence="5">
    <location>
        <begin position="41"/>
        <end position="136"/>
    </location>
</feature>
<evidence type="ECO:0000313" key="6">
    <source>
        <dbReference type="EMBL" id="MFC5059079.1"/>
    </source>
</evidence>
<dbReference type="PROSITE" id="PS51296">
    <property type="entry name" value="RIESKE"/>
    <property type="match status" value="1"/>
</dbReference>
<evidence type="ECO:0000256" key="4">
    <source>
        <dbReference type="ARBA" id="ARBA00023014"/>
    </source>
</evidence>
<dbReference type="Gene3D" id="2.102.10.10">
    <property type="entry name" value="Rieske [2Fe-2S] iron-sulphur domain"/>
    <property type="match status" value="1"/>
</dbReference>
<dbReference type="Proteomes" id="UP001595833">
    <property type="component" value="Unassembled WGS sequence"/>
</dbReference>
<keyword evidence="3" id="KW-0408">Iron</keyword>
<dbReference type="InterPro" id="IPR017941">
    <property type="entry name" value="Rieske_2Fe-2S"/>
</dbReference>
<sequence length="137" mass="13547">MDRRTLLCGLLALTAGGAGLTACGASSPTRRPGVGSARPGDRVAGLADVPVGSGALVDVAGDGQLLLVRPSDEVVRAFNPACPHQGTTVSPPTAGVITCPTHRSTFDPDSGEVLSGPSPRGLVEVPVAVTGADVVLS</sequence>
<gene>
    <name evidence="6" type="ORF">ACFPFM_35650</name>
</gene>
<dbReference type="EMBL" id="JBHSJB010000037">
    <property type="protein sequence ID" value="MFC5059079.1"/>
    <property type="molecule type" value="Genomic_DNA"/>
</dbReference>
<dbReference type="InterPro" id="IPR036922">
    <property type="entry name" value="Rieske_2Fe-2S_sf"/>
</dbReference>
<accession>A0ABV9YB33</accession>
<dbReference type="CDD" id="cd03467">
    <property type="entry name" value="Rieske"/>
    <property type="match status" value="1"/>
</dbReference>
<organism evidence="6 7">
    <name type="scientific">Saccharothrix xinjiangensis</name>
    <dbReference type="NCBI Taxonomy" id="204798"/>
    <lineage>
        <taxon>Bacteria</taxon>
        <taxon>Bacillati</taxon>
        <taxon>Actinomycetota</taxon>
        <taxon>Actinomycetes</taxon>
        <taxon>Pseudonocardiales</taxon>
        <taxon>Pseudonocardiaceae</taxon>
        <taxon>Saccharothrix</taxon>
    </lineage>
</organism>
<dbReference type="Pfam" id="PF00355">
    <property type="entry name" value="Rieske"/>
    <property type="match status" value="1"/>
</dbReference>
<proteinExistence type="predicted"/>
<keyword evidence="4" id="KW-0411">Iron-sulfur</keyword>